<evidence type="ECO:0000313" key="4">
    <source>
        <dbReference type="RefSeq" id="XP_022093990.1"/>
    </source>
</evidence>
<evidence type="ECO:0000313" key="3">
    <source>
        <dbReference type="Proteomes" id="UP000694845"/>
    </source>
</evidence>
<protein>
    <recommendedName>
        <fullName evidence="2">Protein CNPPD1</fullName>
    </recommendedName>
</protein>
<dbReference type="RefSeq" id="XP_022093990.1">
    <property type="nucleotide sequence ID" value="XM_022238298.1"/>
</dbReference>
<dbReference type="GeneID" id="110981075"/>
<dbReference type="GO" id="GO:0000307">
    <property type="term" value="C:cyclin-dependent protein kinase holoenzyme complex"/>
    <property type="evidence" value="ECO:0007669"/>
    <property type="project" value="TreeGrafter"/>
</dbReference>
<dbReference type="OMA" id="MMIATKF"/>
<dbReference type="InterPro" id="IPR013922">
    <property type="entry name" value="Cyclin_PHO80-like"/>
</dbReference>
<dbReference type="AlphaFoldDB" id="A0A8B7YNG6"/>
<dbReference type="GO" id="GO:0016538">
    <property type="term" value="F:cyclin-dependent protein serine/threonine kinase regulator activity"/>
    <property type="evidence" value="ECO:0007669"/>
    <property type="project" value="TreeGrafter"/>
</dbReference>
<organism evidence="3 4">
    <name type="scientific">Acanthaster planci</name>
    <name type="common">Crown-of-thorns starfish</name>
    <dbReference type="NCBI Taxonomy" id="133434"/>
    <lineage>
        <taxon>Eukaryota</taxon>
        <taxon>Metazoa</taxon>
        <taxon>Echinodermata</taxon>
        <taxon>Eleutherozoa</taxon>
        <taxon>Asterozoa</taxon>
        <taxon>Asteroidea</taxon>
        <taxon>Valvatacea</taxon>
        <taxon>Valvatida</taxon>
        <taxon>Acanthasteridae</taxon>
        <taxon>Acanthaster</taxon>
    </lineage>
</organism>
<dbReference type="CDD" id="cd20557">
    <property type="entry name" value="CYCLIN_ScPCL1-like"/>
    <property type="match status" value="1"/>
</dbReference>
<accession>A0A8B7YNG6</accession>
<evidence type="ECO:0000256" key="1">
    <source>
        <dbReference type="ARBA" id="ARBA00038508"/>
    </source>
</evidence>
<keyword evidence="3" id="KW-1185">Reference proteome</keyword>
<proteinExistence type="inferred from homology"/>
<dbReference type="KEGG" id="aplc:110981075"/>
<comment type="similarity">
    <text evidence="1">Belongs to the CNPPD1 family.</text>
</comment>
<dbReference type="GO" id="GO:0005634">
    <property type="term" value="C:nucleus"/>
    <property type="evidence" value="ECO:0007669"/>
    <property type="project" value="TreeGrafter"/>
</dbReference>
<reference evidence="4" key="1">
    <citation type="submission" date="2025-08" db="UniProtKB">
        <authorList>
            <consortium name="RefSeq"/>
        </authorList>
    </citation>
    <scope>IDENTIFICATION</scope>
</reference>
<dbReference type="GO" id="GO:0019901">
    <property type="term" value="F:protein kinase binding"/>
    <property type="evidence" value="ECO:0007669"/>
    <property type="project" value="InterPro"/>
</dbReference>
<dbReference type="Pfam" id="PF08613">
    <property type="entry name" value="Cyclin"/>
    <property type="match status" value="1"/>
</dbReference>
<dbReference type="Gene3D" id="1.10.472.10">
    <property type="entry name" value="Cyclin-like"/>
    <property type="match status" value="1"/>
</dbReference>
<sequence length="510" mass="58287">MELLGQLNEIERSYEDFDNLECSPVHVELTKRMKKTLYSGRADSEGISLPLTDIVVELFENVDQGHLGQLSKRHVANFTRRSNASQCSLLLSMMYAQRLRESNPEYVTRIKPAELFLVSMMIATKFLYDEGEEEELYNDQWAEAAKIDVNRVHDLERDFLAAIDWKLLVDPLEFYEFLLGIEMRIALSEGRKRGWYTYTDLSIVMQHPAWYKVCCCVLEHLVKVISLCTLIYSLCAATTLWSALLLHQTSIPSHPINGCLPLPLGPHLAKSTEPNLVPNHLLFDLLHLYLHQNPRMTQVLSPDSPASHCHVPWYEQEHQALSRNGQLVWSSEEVAQDTVAEEPMDMCRHCLEQQGCEDSKLQPYCRKFPSLSSWSQGYHSLSTKITRLREVLVLFYSALLTAWSDIPPATAFWSDRDILNQRLSSRLLDPLEMCIHCRQEPTTNQSSSHSALGQGHVACCQMVGNIKQEVPHQVRKCSKTTCRGRERLLPPIPSDQKIGFRTSSEISVTM</sequence>
<evidence type="ECO:0000256" key="2">
    <source>
        <dbReference type="ARBA" id="ARBA00040808"/>
    </source>
</evidence>
<dbReference type="OrthoDB" id="244495at2759"/>
<name>A0A8B7YNG6_ACAPL</name>
<dbReference type="Proteomes" id="UP000694845">
    <property type="component" value="Unplaced"/>
</dbReference>
<gene>
    <name evidence="4" type="primary">LOC110981075</name>
</gene>
<dbReference type="PANTHER" id="PTHR15615:SF108">
    <property type="entry name" value="PROTEIN CNPPD1"/>
    <property type="match status" value="1"/>
</dbReference>
<dbReference type="PANTHER" id="PTHR15615">
    <property type="match status" value="1"/>
</dbReference>